<feature type="compositionally biased region" description="Basic and acidic residues" evidence="1">
    <location>
        <begin position="140"/>
        <end position="167"/>
    </location>
</feature>
<dbReference type="EMBL" id="JAGFBR010000013">
    <property type="protein sequence ID" value="KAH0457126.1"/>
    <property type="molecule type" value="Genomic_DNA"/>
</dbReference>
<comment type="caution">
    <text evidence="2">The sequence shown here is derived from an EMBL/GenBank/DDBJ whole genome shotgun (WGS) entry which is preliminary data.</text>
</comment>
<proteinExistence type="predicted"/>
<name>A0AAV7GKS6_DENCH</name>
<organism evidence="2 3">
    <name type="scientific">Dendrobium chrysotoxum</name>
    <name type="common">Orchid</name>
    <dbReference type="NCBI Taxonomy" id="161865"/>
    <lineage>
        <taxon>Eukaryota</taxon>
        <taxon>Viridiplantae</taxon>
        <taxon>Streptophyta</taxon>
        <taxon>Embryophyta</taxon>
        <taxon>Tracheophyta</taxon>
        <taxon>Spermatophyta</taxon>
        <taxon>Magnoliopsida</taxon>
        <taxon>Liliopsida</taxon>
        <taxon>Asparagales</taxon>
        <taxon>Orchidaceae</taxon>
        <taxon>Epidendroideae</taxon>
        <taxon>Malaxideae</taxon>
        <taxon>Dendrobiinae</taxon>
        <taxon>Dendrobium</taxon>
    </lineage>
</organism>
<dbReference type="AlphaFoldDB" id="A0AAV7GKS6"/>
<keyword evidence="3" id="KW-1185">Reference proteome</keyword>
<evidence type="ECO:0000313" key="2">
    <source>
        <dbReference type="EMBL" id="KAH0457126.1"/>
    </source>
</evidence>
<accession>A0AAV7GKS6</accession>
<evidence type="ECO:0000313" key="3">
    <source>
        <dbReference type="Proteomes" id="UP000775213"/>
    </source>
</evidence>
<feature type="region of interest" description="Disordered" evidence="1">
    <location>
        <begin position="140"/>
        <end position="174"/>
    </location>
</feature>
<evidence type="ECO:0000256" key="1">
    <source>
        <dbReference type="SAM" id="MobiDB-lite"/>
    </source>
</evidence>
<dbReference type="Proteomes" id="UP000775213">
    <property type="component" value="Unassembled WGS sequence"/>
</dbReference>
<gene>
    <name evidence="2" type="ORF">IEQ34_015033</name>
</gene>
<reference evidence="2 3" key="1">
    <citation type="journal article" date="2021" name="Hortic Res">
        <title>Chromosome-scale assembly of the Dendrobium chrysotoxum genome enhances the understanding of orchid evolution.</title>
        <authorList>
            <person name="Zhang Y."/>
            <person name="Zhang G.Q."/>
            <person name="Zhang D."/>
            <person name="Liu X.D."/>
            <person name="Xu X.Y."/>
            <person name="Sun W.H."/>
            <person name="Yu X."/>
            <person name="Zhu X."/>
            <person name="Wang Z.W."/>
            <person name="Zhao X."/>
            <person name="Zhong W.Y."/>
            <person name="Chen H."/>
            <person name="Yin W.L."/>
            <person name="Huang T."/>
            <person name="Niu S.C."/>
            <person name="Liu Z.J."/>
        </authorList>
    </citation>
    <scope>NUCLEOTIDE SEQUENCE [LARGE SCALE GENOMIC DNA]</scope>
    <source>
        <strain evidence="2">Lindl</strain>
    </source>
</reference>
<sequence length="174" mass="19732">MRMQSATIPASSLLTSASRDRKRFRNQLIVVDDYPPLELPLRWRDPPPLQWRGPPPDPLSHTQPAAVARSFRPIELPIPCAATPVPSIQPDRAHDLPLLHPKHSTRDSMPGIERDSTLEIAEQSVLGPILYFVAEHKSVEMEREQKIEVSKGQKEKMEKKIENETRRNSSGLPK</sequence>
<protein>
    <submittedName>
        <fullName evidence="2">Uncharacterized protein</fullName>
    </submittedName>
</protein>